<feature type="domain" description="N-acetyltransferase" evidence="8">
    <location>
        <begin position="381"/>
        <end position="553"/>
    </location>
</feature>
<gene>
    <name evidence="9" type="ORF">WJX72_009159</name>
</gene>
<organism evidence="9 10">
    <name type="scientific">[Myrmecia] bisecta</name>
    <dbReference type="NCBI Taxonomy" id="41462"/>
    <lineage>
        <taxon>Eukaryota</taxon>
        <taxon>Viridiplantae</taxon>
        <taxon>Chlorophyta</taxon>
        <taxon>core chlorophytes</taxon>
        <taxon>Trebouxiophyceae</taxon>
        <taxon>Trebouxiales</taxon>
        <taxon>Trebouxiaceae</taxon>
        <taxon>Myrmecia</taxon>
    </lineage>
</organism>
<dbReference type="InterPro" id="IPR016181">
    <property type="entry name" value="Acyl_CoA_acyltransferase"/>
</dbReference>
<dbReference type="CDD" id="cd04301">
    <property type="entry name" value="NAT_SF"/>
    <property type="match status" value="1"/>
</dbReference>
<dbReference type="Gene3D" id="3.40.1160.10">
    <property type="entry name" value="Acetylglutamate kinase-like"/>
    <property type="match status" value="1"/>
</dbReference>
<dbReference type="GO" id="GO:0004042">
    <property type="term" value="F:L-glutamate N-acetyltransferase activity"/>
    <property type="evidence" value="ECO:0007669"/>
    <property type="project" value="InterPro"/>
</dbReference>
<feature type="compositionally biased region" description="Polar residues" evidence="7">
    <location>
        <begin position="14"/>
        <end position="23"/>
    </location>
</feature>
<dbReference type="PANTHER" id="PTHR30602:SF12">
    <property type="entry name" value="AMINO-ACID ACETYLTRANSFERASE NAGS1, CHLOROPLASTIC-RELATED"/>
    <property type="match status" value="1"/>
</dbReference>
<dbReference type="InterPro" id="IPR010167">
    <property type="entry name" value="NH2A_AcTrfase"/>
</dbReference>
<dbReference type="SUPFAM" id="SSF55729">
    <property type="entry name" value="Acyl-CoA N-acyltransferases (Nat)"/>
    <property type="match status" value="1"/>
</dbReference>
<evidence type="ECO:0000256" key="1">
    <source>
        <dbReference type="ARBA" id="ARBA00004925"/>
    </source>
</evidence>
<keyword evidence="5" id="KW-0012">Acyltransferase</keyword>
<keyword evidence="10" id="KW-1185">Reference proteome</keyword>
<dbReference type="Proteomes" id="UP001489004">
    <property type="component" value="Unassembled WGS sequence"/>
</dbReference>
<dbReference type="SUPFAM" id="SSF53633">
    <property type="entry name" value="Carbamate kinase-like"/>
    <property type="match status" value="2"/>
</dbReference>
<evidence type="ECO:0000256" key="5">
    <source>
        <dbReference type="ARBA" id="ARBA00023315"/>
    </source>
</evidence>
<evidence type="ECO:0000256" key="3">
    <source>
        <dbReference type="ARBA" id="ARBA00012697"/>
    </source>
</evidence>
<dbReference type="AlphaFoldDB" id="A0AAW1QT58"/>
<evidence type="ECO:0000259" key="8">
    <source>
        <dbReference type="PROSITE" id="PS51186"/>
    </source>
</evidence>
<dbReference type="InterPro" id="IPR000182">
    <property type="entry name" value="GNAT_dom"/>
</dbReference>
<comment type="catalytic activity">
    <reaction evidence="6">
        <text>L-glutamate + acetyl-CoA = N-acetyl-L-glutamate + CoA + H(+)</text>
        <dbReference type="Rhea" id="RHEA:24292"/>
        <dbReference type="ChEBI" id="CHEBI:15378"/>
        <dbReference type="ChEBI" id="CHEBI:29985"/>
        <dbReference type="ChEBI" id="CHEBI:44337"/>
        <dbReference type="ChEBI" id="CHEBI:57287"/>
        <dbReference type="ChEBI" id="CHEBI:57288"/>
        <dbReference type="EC" id="2.3.1.1"/>
    </reaction>
</comment>
<dbReference type="GO" id="GO:0006526">
    <property type="term" value="P:L-arginine biosynthetic process"/>
    <property type="evidence" value="ECO:0007669"/>
    <property type="project" value="InterPro"/>
</dbReference>
<dbReference type="PROSITE" id="PS51186">
    <property type="entry name" value="GNAT"/>
    <property type="match status" value="1"/>
</dbReference>
<dbReference type="EMBL" id="JALJOR010000002">
    <property type="protein sequence ID" value="KAK9824282.1"/>
    <property type="molecule type" value="Genomic_DNA"/>
</dbReference>
<proteinExistence type="inferred from homology"/>
<evidence type="ECO:0000256" key="2">
    <source>
        <dbReference type="ARBA" id="ARBA00009145"/>
    </source>
</evidence>
<dbReference type="EC" id="2.3.1.1" evidence="3"/>
<comment type="similarity">
    <text evidence="2">Belongs to the acetyltransferase family. ArgA subfamily.</text>
</comment>
<reference evidence="9 10" key="1">
    <citation type="journal article" date="2024" name="Nat. Commun.">
        <title>Phylogenomics reveals the evolutionary origins of lichenization in chlorophyte algae.</title>
        <authorList>
            <person name="Puginier C."/>
            <person name="Libourel C."/>
            <person name="Otte J."/>
            <person name="Skaloud P."/>
            <person name="Haon M."/>
            <person name="Grisel S."/>
            <person name="Petersen M."/>
            <person name="Berrin J.G."/>
            <person name="Delaux P.M."/>
            <person name="Dal Grande F."/>
            <person name="Keller J."/>
        </authorList>
    </citation>
    <scope>NUCLEOTIDE SEQUENCE [LARGE SCALE GENOMIC DNA]</scope>
    <source>
        <strain evidence="9 10">SAG 2043</strain>
    </source>
</reference>
<evidence type="ECO:0000256" key="6">
    <source>
        <dbReference type="ARBA" id="ARBA00048372"/>
    </source>
</evidence>
<keyword evidence="4" id="KW-0808">Transferase</keyword>
<dbReference type="HAMAP" id="MF_01105">
    <property type="entry name" value="N_acetyl_glu_synth"/>
    <property type="match status" value="1"/>
</dbReference>
<dbReference type="PIRSF" id="PIRSF000423">
    <property type="entry name" value="ArgA"/>
    <property type="match status" value="1"/>
</dbReference>
<accession>A0AAW1QT58</accession>
<dbReference type="InterPro" id="IPR036393">
    <property type="entry name" value="AceGlu_kinase-like_sf"/>
</dbReference>
<dbReference type="Pfam" id="PF00696">
    <property type="entry name" value="AA_kinase"/>
    <property type="match status" value="1"/>
</dbReference>
<dbReference type="InterPro" id="IPR001048">
    <property type="entry name" value="Asp/Glu/Uridylate_kinase"/>
</dbReference>
<dbReference type="Gene3D" id="3.40.630.30">
    <property type="match status" value="1"/>
</dbReference>
<dbReference type="PANTHER" id="PTHR30602">
    <property type="entry name" value="AMINO-ACID ACETYLTRANSFERASE"/>
    <property type="match status" value="1"/>
</dbReference>
<sequence length="553" mass="60214">MSPELPTHPGAFSNGVTPPSSADSGALSRKDFGKFVQFFRQASAYIKGHRGRTFVVVIPGEVLLQKELMHSVLEDITLLHGLGIQLVLVLSVTHRIDEHLKLRGLEPKFRGGYRITDAAGMQAALEAAGASRLEVEAYLSKAPAVSVVRRHERSSADQQADPFHYGPALRVISGNYVTGKRRGVVDGVDFGATGAVRFVQVEAIKEQLELGHIALLSNLAFTAAGEVLNCNTYDVATHAAIELGADKLFCLNLDEVSELRLPQWLPLRDAEHRILEHLAARTRSERGDNGTQTADGPAPSSPWPLIYNGIKLNSDTLHEIELNLDSWQAINFPNSVLASIVACKNGVKRAHLVDARIDGGLLLELYSRDGVGTMISADFYEGIRQALPHDLESIAALLQPLEAAGIVRPRTTAQLLADLPSFTVVEREDKVLACALVSDIGTAPDGMQCGELGAFCVHPAYRGSGRGDSLLDYVEQAARNRSIKRLVLLTTRTADWFEQRDFEPAGPAHLSALLPEERRARIDPARNSQLYFKNIVDLSDTVQQAPAGKRIGF</sequence>
<feature type="compositionally biased region" description="Basic and acidic residues" evidence="7">
    <location>
        <begin position="279"/>
        <end position="288"/>
    </location>
</feature>
<evidence type="ECO:0000313" key="9">
    <source>
        <dbReference type="EMBL" id="KAK9824282.1"/>
    </source>
</evidence>
<comment type="caution">
    <text evidence="9">The sequence shown here is derived from an EMBL/GenBank/DDBJ whole genome shotgun (WGS) entry which is preliminary data.</text>
</comment>
<dbReference type="GO" id="GO:0005737">
    <property type="term" value="C:cytoplasm"/>
    <property type="evidence" value="ECO:0007669"/>
    <property type="project" value="InterPro"/>
</dbReference>
<feature type="region of interest" description="Disordered" evidence="7">
    <location>
        <begin position="1"/>
        <end position="25"/>
    </location>
</feature>
<name>A0AAW1QT58_9CHLO</name>
<evidence type="ECO:0000256" key="4">
    <source>
        <dbReference type="ARBA" id="ARBA00022679"/>
    </source>
</evidence>
<comment type="pathway">
    <text evidence="1">Amino-acid biosynthesis; L-arginine biosynthesis; N(2)-acetyl-L-ornithine from L-glutamate: step 1/4.</text>
</comment>
<dbReference type="Pfam" id="PF00583">
    <property type="entry name" value="Acetyltransf_1"/>
    <property type="match status" value="1"/>
</dbReference>
<feature type="region of interest" description="Disordered" evidence="7">
    <location>
        <begin position="279"/>
        <end position="301"/>
    </location>
</feature>
<evidence type="ECO:0000256" key="7">
    <source>
        <dbReference type="SAM" id="MobiDB-lite"/>
    </source>
</evidence>
<evidence type="ECO:0000313" key="10">
    <source>
        <dbReference type="Proteomes" id="UP001489004"/>
    </source>
</evidence>
<protein>
    <recommendedName>
        <fullName evidence="3">amino-acid N-acetyltransferase</fullName>
        <ecNumber evidence="3">2.3.1.1</ecNumber>
    </recommendedName>
</protein>